<feature type="domain" description="TonB-dependent receptor plug" evidence="12">
    <location>
        <begin position="129"/>
        <end position="233"/>
    </location>
</feature>
<evidence type="ECO:0000259" key="12">
    <source>
        <dbReference type="Pfam" id="PF07715"/>
    </source>
</evidence>
<evidence type="ECO:0000256" key="8">
    <source>
        <dbReference type="PROSITE-ProRule" id="PRU01360"/>
    </source>
</evidence>
<dbReference type="PANTHER" id="PTHR40980:SF4">
    <property type="entry name" value="TONB-DEPENDENT RECEPTOR-LIKE BETA-BARREL DOMAIN-CONTAINING PROTEIN"/>
    <property type="match status" value="1"/>
</dbReference>
<dbReference type="Gene3D" id="2.40.170.20">
    <property type="entry name" value="TonB-dependent receptor, beta-barrel domain"/>
    <property type="match status" value="1"/>
</dbReference>
<dbReference type="Gene3D" id="2.170.130.10">
    <property type="entry name" value="TonB-dependent receptor, plug domain"/>
    <property type="match status" value="1"/>
</dbReference>
<dbReference type="EMBL" id="FOJG01000002">
    <property type="protein sequence ID" value="SEW53949.1"/>
    <property type="molecule type" value="Genomic_DNA"/>
</dbReference>
<keyword evidence="3 8" id="KW-1134">Transmembrane beta strand</keyword>
<dbReference type="PANTHER" id="PTHR40980">
    <property type="entry name" value="PLUG DOMAIN-CONTAINING PROTEIN"/>
    <property type="match status" value="1"/>
</dbReference>
<evidence type="ECO:0000256" key="5">
    <source>
        <dbReference type="ARBA" id="ARBA00023077"/>
    </source>
</evidence>
<dbReference type="InterPro" id="IPR012910">
    <property type="entry name" value="Plug_dom"/>
</dbReference>
<evidence type="ECO:0000259" key="11">
    <source>
        <dbReference type="Pfam" id="PF00593"/>
    </source>
</evidence>
<comment type="subcellular location">
    <subcellularLocation>
        <location evidence="1 8">Cell outer membrane</location>
        <topology evidence="1 8">Multi-pass membrane protein</topology>
    </subcellularLocation>
</comment>
<dbReference type="PROSITE" id="PS52016">
    <property type="entry name" value="TONB_DEPENDENT_REC_3"/>
    <property type="match status" value="1"/>
</dbReference>
<keyword evidence="6 8" id="KW-0472">Membrane</keyword>
<proteinExistence type="inferred from homology"/>
<dbReference type="STRING" id="29529.SAMN04488122_5789"/>
<evidence type="ECO:0000313" key="14">
    <source>
        <dbReference type="Proteomes" id="UP000199310"/>
    </source>
</evidence>
<gene>
    <name evidence="13" type="ORF">SAMN04488122_5789</name>
</gene>
<keyword evidence="2 8" id="KW-0813">Transport</keyword>
<dbReference type="Proteomes" id="UP000199310">
    <property type="component" value="Unassembled WGS sequence"/>
</dbReference>
<feature type="chain" id="PRO_5011789834" evidence="10">
    <location>
        <begin position="21"/>
        <end position="918"/>
    </location>
</feature>
<evidence type="ECO:0000256" key="7">
    <source>
        <dbReference type="ARBA" id="ARBA00023237"/>
    </source>
</evidence>
<feature type="signal peptide" evidence="10">
    <location>
        <begin position="1"/>
        <end position="20"/>
    </location>
</feature>
<keyword evidence="14" id="KW-1185">Reference proteome</keyword>
<keyword evidence="5 9" id="KW-0798">TonB box</keyword>
<dbReference type="GO" id="GO:0009279">
    <property type="term" value="C:cell outer membrane"/>
    <property type="evidence" value="ECO:0007669"/>
    <property type="project" value="UniProtKB-SubCell"/>
</dbReference>
<keyword evidence="13" id="KW-0675">Receptor</keyword>
<evidence type="ECO:0000256" key="4">
    <source>
        <dbReference type="ARBA" id="ARBA00022692"/>
    </source>
</evidence>
<dbReference type="InterPro" id="IPR036942">
    <property type="entry name" value="Beta-barrel_TonB_sf"/>
</dbReference>
<keyword evidence="10" id="KW-0732">Signal</keyword>
<dbReference type="Pfam" id="PF07715">
    <property type="entry name" value="Plug"/>
    <property type="match status" value="1"/>
</dbReference>
<dbReference type="OrthoDB" id="8727862at2"/>
<accession>A0A1I0SBF8</accession>
<name>A0A1I0SBF8_9BACT</name>
<dbReference type="RefSeq" id="WP_089901412.1">
    <property type="nucleotide sequence ID" value="NZ_FOJG01000002.1"/>
</dbReference>
<dbReference type="InterPro" id="IPR008969">
    <property type="entry name" value="CarboxyPept-like_regulatory"/>
</dbReference>
<evidence type="ECO:0000256" key="9">
    <source>
        <dbReference type="RuleBase" id="RU003357"/>
    </source>
</evidence>
<evidence type="ECO:0000256" key="10">
    <source>
        <dbReference type="SAM" id="SignalP"/>
    </source>
</evidence>
<evidence type="ECO:0000313" key="13">
    <source>
        <dbReference type="EMBL" id="SEW53949.1"/>
    </source>
</evidence>
<dbReference type="Pfam" id="PF00593">
    <property type="entry name" value="TonB_dep_Rec_b-barrel"/>
    <property type="match status" value="1"/>
</dbReference>
<dbReference type="SUPFAM" id="SSF49464">
    <property type="entry name" value="Carboxypeptidase regulatory domain-like"/>
    <property type="match status" value="1"/>
</dbReference>
<keyword evidence="7 8" id="KW-0998">Cell outer membrane</keyword>
<dbReference type="AlphaFoldDB" id="A0A1I0SBF8"/>
<dbReference type="InterPro" id="IPR000531">
    <property type="entry name" value="Beta-barrel_TonB"/>
</dbReference>
<evidence type="ECO:0000256" key="2">
    <source>
        <dbReference type="ARBA" id="ARBA00022448"/>
    </source>
</evidence>
<evidence type="ECO:0000256" key="1">
    <source>
        <dbReference type="ARBA" id="ARBA00004571"/>
    </source>
</evidence>
<evidence type="ECO:0000256" key="6">
    <source>
        <dbReference type="ARBA" id="ARBA00023136"/>
    </source>
</evidence>
<sequence length="918" mass="102777">MKTLLTTFLSLLLSVTFVSASNLKGHVYDQKTGEPLVGVTVVLDQTKLVALTGLDGSFELKKVPAGKYNLVISHLTYKTVTKAVTVAESDNPALNIYLSEHSSKSLSEVVVAGGSKASSENAARKLEQKSIQVMNVVSGQAIEVSPDLTVANVIQRVSGISIERSSNGDGQYAILRGMDKRYNYTLINGVKIPSPDNKYRYVPLDIFPAELLDRLEVYKSLTPNMEGDAVGGVVNMVMKDAPTRLSLNANVAAGYSQMVLDKGFTSFDHSGINSKSPYEANGKNFKATPGDFATGTLDYKNKSFAPNVVAGVSLGQRFLHNKLGVILAGSFQNTYRVTTSTFYKNDMDTAKYSVITSMQQRQYSEQQQRSGVHGKIDYVFNDNNKLSLYTAYMNLQSFQAREGVTTNFSNALYNPTTGNAQLTFESRSRKTTQKIYNSTLHGDHKIIPGRLKLQWSAVFSSALNEVPDNTTLALDGTRNNFVEKRTTIANMSRRWERNTDNDIAGYLDLTYTARIAGAKVDFSAGGLYRDKQRSSFFNNYTFKPSNTEALYGKDYFSNTDIVWDIQNAGGAVGNPLTYDASEKTSAGYGMFKFKANDLEVTGGVRVEHTDQGYHMFFPQGETRPDGNQVYTDVLPSLNLKYELSDHQNLRGSYFRSLNRPGFFEIVPAKIVLEDYQERGNPDLKRALADNFDLRYELFPNHSDQLLVGVFYKRIQDPIEYTIKPDPVRTQDQFYSAGNFGTARNYGLELDYIKFFSKIGFKANYTYTHSSITTPKSLKQRNAKRDMETVIVDQTRPLYGQSEHIGNLSILYKDIQHGWDAQLAGAYTGPRINTVSQWLDNDFWQKGFIQMDISVEKRFRNNFSIFAKAGNLLNTPTEIFIKGTNPANNNMPGQGKANETLIRKEYYKQTYLLGVRYKL</sequence>
<dbReference type="InterPro" id="IPR037066">
    <property type="entry name" value="Plug_dom_sf"/>
</dbReference>
<organism evidence="13 14">
    <name type="scientific">Chitinophaga arvensicola</name>
    <dbReference type="NCBI Taxonomy" id="29529"/>
    <lineage>
        <taxon>Bacteria</taxon>
        <taxon>Pseudomonadati</taxon>
        <taxon>Bacteroidota</taxon>
        <taxon>Chitinophagia</taxon>
        <taxon>Chitinophagales</taxon>
        <taxon>Chitinophagaceae</taxon>
        <taxon>Chitinophaga</taxon>
    </lineage>
</organism>
<evidence type="ECO:0000256" key="3">
    <source>
        <dbReference type="ARBA" id="ARBA00022452"/>
    </source>
</evidence>
<dbReference type="Gene3D" id="2.60.40.1120">
    <property type="entry name" value="Carboxypeptidase-like, regulatory domain"/>
    <property type="match status" value="1"/>
</dbReference>
<protein>
    <submittedName>
        <fullName evidence="13">TonB-dependent receptor</fullName>
    </submittedName>
</protein>
<reference evidence="14" key="1">
    <citation type="submission" date="2016-10" db="EMBL/GenBank/DDBJ databases">
        <authorList>
            <person name="Varghese N."/>
            <person name="Submissions S."/>
        </authorList>
    </citation>
    <scope>NUCLEOTIDE SEQUENCE [LARGE SCALE GENOMIC DNA]</scope>
    <source>
        <strain evidence="14">DSM 3695</strain>
    </source>
</reference>
<dbReference type="Pfam" id="PF13715">
    <property type="entry name" value="CarbopepD_reg_2"/>
    <property type="match status" value="1"/>
</dbReference>
<comment type="similarity">
    <text evidence="8 9">Belongs to the TonB-dependent receptor family.</text>
</comment>
<keyword evidence="4 8" id="KW-0812">Transmembrane</keyword>
<dbReference type="InterPro" id="IPR039426">
    <property type="entry name" value="TonB-dep_rcpt-like"/>
</dbReference>
<feature type="domain" description="TonB-dependent receptor-like beta-barrel" evidence="11">
    <location>
        <begin position="475"/>
        <end position="871"/>
    </location>
</feature>
<dbReference type="SUPFAM" id="SSF56935">
    <property type="entry name" value="Porins"/>
    <property type="match status" value="1"/>
</dbReference>